<dbReference type="PANTHER" id="PTHR10039">
    <property type="entry name" value="AMELOGENIN"/>
    <property type="match status" value="1"/>
</dbReference>
<dbReference type="Proteomes" id="UP000245956">
    <property type="component" value="Unassembled WGS sequence"/>
</dbReference>
<dbReference type="EMBL" id="LCWV01000039">
    <property type="protein sequence ID" value="PWI65028.1"/>
    <property type="molecule type" value="Genomic_DNA"/>
</dbReference>
<dbReference type="Gene3D" id="3.40.50.300">
    <property type="entry name" value="P-loop containing nucleotide triphosphate hydrolases"/>
    <property type="match status" value="1"/>
</dbReference>
<reference evidence="4 5" key="1">
    <citation type="journal article" date="2016" name="Front. Microbiol.">
        <title>Genome and transcriptome sequences reveal the specific parasitism of the nematophagous Purpureocillium lilacinum 36-1.</title>
        <authorList>
            <person name="Xie J."/>
            <person name="Li S."/>
            <person name="Mo C."/>
            <person name="Xiao X."/>
            <person name="Peng D."/>
            <person name="Wang G."/>
            <person name="Xiao Y."/>
        </authorList>
    </citation>
    <scope>NUCLEOTIDE SEQUENCE [LARGE SCALE GENOMIC DNA]</scope>
    <source>
        <strain evidence="4 5">36-1</strain>
    </source>
</reference>
<evidence type="ECO:0000256" key="1">
    <source>
        <dbReference type="ARBA" id="ARBA00022737"/>
    </source>
</evidence>
<dbReference type="PANTHER" id="PTHR10039:SF14">
    <property type="entry name" value="NACHT DOMAIN-CONTAINING PROTEIN"/>
    <property type="match status" value="1"/>
</dbReference>
<dbReference type="SUPFAM" id="SSF48403">
    <property type="entry name" value="Ankyrin repeat"/>
    <property type="match status" value="1"/>
</dbReference>
<protein>
    <recommendedName>
        <fullName evidence="3">NACHT domain-containing protein</fullName>
    </recommendedName>
</protein>
<dbReference type="InterPro" id="IPR007111">
    <property type="entry name" value="NACHT_NTPase"/>
</dbReference>
<feature type="domain" description="NACHT" evidence="3">
    <location>
        <begin position="100"/>
        <end position="252"/>
    </location>
</feature>
<dbReference type="Gene3D" id="1.20.5.340">
    <property type="match status" value="9"/>
</dbReference>
<proteinExistence type="predicted"/>
<dbReference type="InterPro" id="IPR056884">
    <property type="entry name" value="NPHP3-like_N"/>
</dbReference>
<comment type="caution">
    <text evidence="4">The sequence shown here is derived from an EMBL/GenBank/DDBJ whole genome shotgun (WGS) entry which is preliminary data.</text>
</comment>
<dbReference type="InterPro" id="IPR002110">
    <property type="entry name" value="Ankyrin_rpt"/>
</dbReference>
<accession>A0A2U3DRZ3</accession>
<dbReference type="InterPro" id="IPR027417">
    <property type="entry name" value="P-loop_NTPase"/>
</dbReference>
<dbReference type="InterPro" id="IPR036770">
    <property type="entry name" value="Ankyrin_rpt-contain_sf"/>
</dbReference>
<organism evidence="4 5">
    <name type="scientific">Purpureocillium lilacinum</name>
    <name type="common">Paecilomyces lilacinus</name>
    <dbReference type="NCBI Taxonomy" id="33203"/>
    <lineage>
        <taxon>Eukaryota</taxon>
        <taxon>Fungi</taxon>
        <taxon>Dikarya</taxon>
        <taxon>Ascomycota</taxon>
        <taxon>Pezizomycotina</taxon>
        <taxon>Sordariomycetes</taxon>
        <taxon>Hypocreomycetidae</taxon>
        <taxon>Hypocreales</taxon>
        <taxon>Ophiocordycipitaceae</taxon>
        <taxon>Purpureocillium</taxon>
    </lineage>
</organism>
<dbReference type="Pfam" id="PF23397">
    <property type="entry name" value="DUF7104"/>
    <property type="match status" value="24"/>
</dbReference>
<evidence type="ECO:0000256" key="2">
    <source>
        <dbReference type="PROSITE-ProRule" id="PRU00023"/>
    </source>
</evidence>
<gene>
    <name evidence="4" type="ORF">PCL_07440</name>
</gene>
<keyword evidence="2" id="KW-0040">ANK repeat</keyword>
<evidence type="ECO:0000313" key="5">
    <source>
        <dbReference type="Proteomes" id="UP000245956"/>
    </source>
</evidence>
<sequence>MASAETHAFMAKHSVIGLQGSASNCTFNVTTGAENLVDQCRRDLFQAGLGLTDPSEHKNMLKRNKGSRAAGTCEWILQTKQFASWLDAELADRQENGSPDILWLYGNPGTGKTTISIFLAEELSRAFSGSGDRSLAYVFCDSRLPNLRTATNIVRGLLHQLVHQQPPLLKYMLPKYRERGASLFTSFDALWAILMDIAADEISGRKYCIIDALDECDRESKEDLLKQLQQTFASRDSSRCGFNIRLLITSRPYPEISEFLGQFATMDIASFQELKRDVELFIEEQVLDLAKKKNYTSVTKGQITKILEDKSEGTFLWVGLACQELYSFSSKNALKRLHDLPRGLDSLYTKLVRALAESPEWETIKRILSFVAMSLRPLSLSELSVACQLNKGGDEENVEVDEETRIQFARDEIALCRLLVVVEDDHAVLLHQSTKDFLLSLGTDDFDEFAVHASFANRCVNQLITCFNCGTQDFQSYAAQFWVDHARMAHDLFRIERPTANFCRIDSDSRDHWLATYRSVVEDLPHGYSIFHVAGRWGIPALVDYALDTPSYRGPRLEYVDTDYVNMDGVTPLEEAARSGHSNIITALLYREKSNATVRTRVLLAAARNEINGNEVMALLFDKRGDQISITEEIVKAVVQNWTNGLELTTLLLERRGAQVILTKDVIQAAAQNWMTGAEIITFLLEWRDIRVDITEGFVASLAESFDEQIMKRLLSRWADRIDITAGVINAASANEHHAEKVVALLLSQPGDQVTINRGTVMAAAGNELSGNNAMRLLLEHSGEERQITISREAVALIARMFDEEIMALLLNRQDSHFCITEDVVKGAASNWRSGEAVVSLLLRCLDRELNHIVITEDIIISAASNLSSGGKAMEILLDPQRDRVTITAEAAAVIAERFDEEKMVLLLGRRDSIAVTENIVRAAASNVRSSVAIMALLLDCLHKQGDSVTVTAEIVTAAASNMTTGSTVMALLLDPQRDQIKIAREAVLPIVQRFDERIVALLLNQLDRQGIHITVTKDLVRAVARNVRSGGAVMERFLDVQRGQTMITAEAVSKMAALFDERIVTLLTHQQDNRITITEEIVVAVASNSRSGKAIMELLLDPQRDQIRIATGAVPKVAALFDERIVALLLHRQDNHVTVTEEMVVAAASNSSSGMAIMELLLDPHGDQITVTTGAVSKVAALFDERTVALLLRRQDNLITITEEMVVAAASNSRSGVAVMATFLDPQRGHTMVTTEAVSKTAALFDERIVALLLHRQDNRITLSQDMVFAAASNSSSGVAVMKVLLDPERHQITIATDAMLPIIQQFDEQITSLLLLQLERQHIPFAITRAAVRAAADNPSSGQAIMSLLFHPQRDETTITTGAILPIVSRKFDERVVALLLERLDRQGTRVTIKEDEVMAAAGNERGVEVVKLLLGRWADGVTITKYVVRAAASNHSFGASVMALLFDREIDKFTIVSDAILPIVANRFDEWIVAHLFDRLDRQGIHITITEDALVAAAGNPRRKVEVMKLLLDRTADRLNITENVVRAAAGDYMSGTSLMALLFDRENDRFTDVSDAILPIVANRFDEWTVALLLNQLDRRGIDITITEDVLVAAAGNPRRKVEVMKLLLDRTADRLNITENVVRAAAGDYMSGTSLMALLFDRENDRFTDVSDAILPIVANRFDEWTVALLLNQLDRRGIDITITEDVLVAAAGNPRRKVEVMKLLLDRTADRLNITENVVRAAAGDYMSGTSLMALLFDRENDRFTDVSDAILPIVANKFNKWTVALLLDRLDRQGIHITITEDVLVAAAGNPWRKVEVMQFLLGRLDQQSMHSRTEMNECLAAAYKEPGAFTRVNLVVCFLGVALAVDASLFAGPAIMASAMTILDSPSAGHFPGLAVRYHPEILLAHIYISTMRWSIWRCAKPTFVFSDFGCSLAASADLWSALNAEEWRDANASHATPISPRPRMGDRPVEHLDERGWGLLLDVGLCETAYVHGLWAFVYSNPVRDDRGTRPGRGFGCRCEPIRWASNYGVGYDDSQSLLAHIYISTMRWSIWRCAKPTFVFSDFGCSLAASADLWSALNAEEWRDANASHATPISPRPRMGDRPVEHLDERGWGLLLDVGLCETAYVHGLWAFVYSNPGFIDEDNSEISGHHGTLILLSRLFLLICHISPAQLENLRKFLGRRDGHAAMEFIRSWAMTPEARESVCQAGQILRCARRMCPGTLTTIQAVAVYFATLALWAYGKAHLQFAWELQNLHACIQAGRSGVGRRSFGIHTDSVALKAYCAKSMLYTATIGAATGDPSIIWLDGADEARTQMFREHNQGVPSVRIGPRSDSRESIPLCELDQVLRIVAHILRNNLVPDGDDMPALPSVARGLEKKLLELASLSKRKRGELSFENNPEGLRDHDHHRGSVGIDKGSARTLACSHLGTYFQMLCSPGGTHDEGLELTQILEV</sequence>
<evidence type="ECO:0000259" key="3">
    <source>
        <dbReference type="PROSITE" id="PS50837"/>
    </source>
</evidence>
<keyword evidence="1" id="KW-0677">Repeat</keyword>
<dbReference type="InterPro" id="IPR055530">
    <property type="entry name" value="DUF7104"/>
</dbReference>
<feature type="repeat" description="ANK" evidence="2">
    <location>
        <begin position="568"/>
        <end position="601"/>
    </location>
</feature>
<dbReference type="PROSITE" id="PS50837">
    <property type="entry name" value="NACHT"/>
    <property type="match status" value="1"/>
</dbReference>
<evidence type="ECO:0000313" key="4">
    <source>
        <dbReference type="EMBL" id="PWI65028.1"/>
    </source>
</evidence>
<name>A0A2U3DRZ3_PURLI</name>
<dbReference type="Pfam" id="PF24883">
    <property type="entry name" value="NPHP3_N"/>
    <property type="match status" value="1"/>
</dbReference>
<dbReference type="PROSITE" id="PS50088">
    <property type="entry name" value="ANK_REPEAT"/>
    <property type="match status" value="1"/>
</dbReference>
<dbReference type="SUPFAM" id="SSF52540">
    <property type="entry name" value="P-loop containing nucleoside triphosphate hydrolases"/>
    <property type="match status" value="1"/>
</dbReference>